<dbReference type="RefSeq" id="WP_265420519.1">
    <property type="nucleotide sequence ID" value="NZ_CP093444.1"/>
</dbReference>
<dbReference type="Proteomes" id="UP001064879">
    <property type="component" value="Plasmid unnamed"/>
</dbReference>
<protein>
    <submittedName>
        <fullName evidence="1">Uncharacterized protein</fullName>
    </submittedName>
</protein>
<accession>A0ABY5SVW4</accession>
<organism evidence="1 2">
    <name type="scientific">Brevibacterium spongiae</name>
    <dbReference type="NCBI Taxonomy" id="2909672"/>
    <lineage>
        <taxon>Bacteria</taxon>
        <taxon>Bacillati</taxon>
        <taxon>Actinomycetota</taxon>
        <taxon>Actinomycetes</taxon>
        <taxon>Micrococcales</taxon>
        <taxon>Brevibacteriaceae</taxon>
        <taxon>Brevibacterium</taxon>
    </lineage>
</organism>
<sequence length="69" mass="7727">MNADYCSDDEQYLSQQSLTCAQSWLAARKLPADPESAQEMIAAYYPGGLHWFIAQHLISPDDTEMPAHP</sequence>
<gene>
    <name evidence="1" type="ORF">L1F31_18805</name>
</gene>
<dbReference type="EMBL" id="CP093444">
    <property type="protein sequence ID" value="UVI38036.1"/>
    <property type="molecule type" value="Genomic_DNA"/>
</dbReference>
<keyword evidence="1" id="KW-0614">Plasmid</keyword>
<geneLocation type="plasmid" evidence="1 2">
    <name>unnamed</name>
</geneLocation>
<evidence type="ECO:0000313" key="2">
    <source>
        <dbReference type="Proteomes" id="UP001064879"/>
    </source>
</evidence>
<evidence type="ECO:0000313" key="1">
    <source>
        <dbReference type="EMBL" id="UVI38036.1"/>
    </source>
</evidence>
<reference evidence="1" key="1">
    <citation type="submission" date="2022-03" db="EMBL/GenBank/DDBJ databases">
        <title>Brevibacterium spongiae sp. nov., isolated from marine sponge.</title>
        <authorList>
            <person name="Li Z."/>
            <person name="Zhang M."/>
        </authorList>
    </citation>
    <scope>NUCLEOTIDE SEQUENCE</scope>
    <source>
        <strain evidence="1">WHS-Z9</strain>
        <plasmid evidence="1">unnamed</plasmid>
    </source>
</reference>
<proteinExistence type="predicted"/>
<name>A0ABY5SVW4_9MICO</name>
<keyword evidence="2" id="KW-1185">Reference proteome</keyword>